<dbReference type="SUPFAM" id="SSF48498">
    <property type="entry name" value="Tetracyclin repressor-like, C-terminal domain"/>
    <property type="match status" value="1"/>
</dbReference>
<dbReference type="PROSITE" id="PS50977">
    <property type="entry name" value="HTH_TETR_2"/>
    <property type="match status" value="1"/>
</dbReference>
<accession>A0ABQ2YQZ4</accession>
<keyword evidence="1" id="KW-0805">Transcription regulation</keyword>
<protein>
    <submittedName>
        <fullName evidence="7">TetR family transcriptional regulator</fullName>
    </submittedName>
</protein>
<organism evidence="7 8">
    <name type="scientific">Streptomyces hiroshimensis</name>
    <dbReference type="NCBI Taxonomy" id="66424"/>
    <lineage>
        <taxon>Bacteria</taxon>
        <taxon>Bacillati</taxon>
        <taxon>Actinomycetota</taxon>
        <taxon>Actinomycetes</taxon>
        <taxon>Kitasatosporales</taxon>
        <taxon>Streptomycetaceae</taxon>
        <taxon>Streptomyces</taxon>
    </lineage>
</organism>
<evidence type="ECO:0000313" key="8">
    <source>
        <dbReference type="Proteomes" id="UP000659223"/>
    </source>
</evidence>
<dbReference type="Pfam" id="PF16925">
    <property type="entry name" value="TetR_C_13"/>
    <property type="match status" value="1"/>
</dbReference>
<evidence type="ECO:0000256" key="1">
    <source>
        <dbReference type="ARBA" id="ARBA00023015"/>
    </source>
</evidence>
<dbReference type="SUPFAM" id="SSF46689">
    <property type="entry name" value="Homeodomain-like"/>
    <property type="match status" value="1"/>
</dbReference>
<dbReference type="InterPro" id="IPR036271">
    <property type="entry name" value="Tet_transcr_reg_TetR-rel_C_sf"/>
</dbReference>
<evidence type="ECO:0000313" key="7">
    <source>
        <dbReference type="EMBL" id="GGX91114.1"/>
    </source>
</evidence>
<evidence type="ECO:0000256" key="4">
    <source>
        <dbReference type="PROSITE-ProRule" id="PRU00335"/>
    </source>
</evidence>
<dbReference type="EMBL" id="BMUT01000008">
    <property type="protein sequence ID" value="GGX91114.1"/>
    <property type="molecule type" value="Genomic_DNA"/>
</dbReference>
<feature type="region of interest" description="Disordered" evidence="5">
    <location>
        <begin position="198"/>
        <end position="220"/>
    </location>
</feature>
<dbReference type="Gene3D" id="1.10.10.60">
    <property type="entry name" value="Homeodomain-like"/>
    <property type="match status" value="1"/>
</dbReference>
<name>A0ABQ2YQZ4_9ACTN</name>
<dbReference type="PANTHER" id="PTHR47506:SF1">
    <property type="entry name" value="HTH-TYPE TRANSCRIPTIONAL REGULATOR YJDC"/>
    <property type="match status" value="1"/>
</dbReference>
<gene>
    <name evidence="7" type="ORF">GCM10010324_41180</name>
</gene>
<comment type="caution">
    <text evidence="7">The sequence shown here is derived from an EMBL/GenBank/DDBJ whole genome shotgun (WGS) entry which is preliminary data.</text>
</comment>
<keyword evidence="8" id="KW-1185">Reference proteome</keyword>
<keyword evidence="3" id="KW-0804">Transcription</keyword>
<reference evidence="8" key="1">
    <citation type="journal article" date="2019" name="Int. J. Syst. Evol. Microbiol.">
        <title>The Global Catalogue of Microorganisms (GCM) 10K type strain sequencing project: providing services to taxonomists for standard genome sequencing and annotation.</title>
        <authorList>
            <consortium name="The Broad Institute Genomics Platform"/>
            <consortium name="The Broad Institute Genome Sequencing Center for Infectious Disease"/>
            <person name="Wu L."/>
            <person name="Ma J."/>
        </authorList>
    </citation>
    <scope>NUCLEOTIDE SEQUENCE [LARGE SCALE GENOMIC DNA]</scope>
    <source>
        <strain evidence="8">JCM 4586</strain>
    </source>
</reference>
<dbReference type="Pfam" id="PF00440">
    <property type="entry name" value="TetR_N"/>
    <property type="match status" value="1"/>
</dbReference>
<feature type="DNA-binding region" description="H-T-H motif" evidence="4">
    <location>
        <begin position="34"/>
        <end position="53"/>
    </location>
</feature>
<feature type="domain" description="HTH tetR-type" evidence="6">
    <location>
        <begin position="11"/>
        <end position="71"/>
    </location>
</feature>
<evidence type="ECO:0000256" key="5">
    <source>
        <dbReference type="SAM" id="MobiDB-lite"/>
    </source>
</evidence>
<evidence type="ECO:0000256" key="3">
    <source>
        <dbReference type="ARBA" id="ARBA00023163"/>
    </source>
</evidence>
<dbReference type="InterPro" id="IPR009057">
    <property type="entry name" value="Homeodomain-like_sf"/>
</dbReference>
<proteinExistence type="predicted"/>
<sequence>MATKQRGRPRSFDRETALEQAMKAFWEHGYEAVSISDLTRAMDIKAPSLYAAFGDKRTLFEEAIEAYVRDYGVFTMKALVEAPTARSAADRLLHRAAVSHTLPGMPRGCMIISAATNCTEQSAEVVAALKERRNQVVAFIESRIAADVAAGVLPADTDAHALAVYTGAVLQGMSQQARDGADRATLEAVAGVAMQAWPRESAGEGAGEAGPEEVTSGRGA</sequence>
<dbReference type="InterPro" id="IPR011075">
    <property type="entry name" value="TetR_C"/>
</dbReference>
<dbReference type="PANTHER" id="PTHR47506">
    <property type="entry name" value="TRANSCRIPTIONAL REGULATORY PROTEIN"/>
    <property type="match status" value="1"/>
</dbReference>
<evidence type="ECO:0000259" key="6">
    <source>
        <dbReference type="PROSITE" id="PS50977"/>
    </source>
</evidence>
<dbReference type="Gene3D" id="1.10.357.10">
    <property type="entry name" value="Tetracycline Repressor, domain 2"/>
    <property type="match status" value="1"/>
</dbReference>
<dbReference type="RefSeq" id="WP_190023171.1">
    <property type="nucleotide sequence ID" value="NZ_BMUT01000008.1"/>
</dbReference>
<evidence type="ECO:0000256" key="2">
    <source>
        <dbReference type="ARBA" id="ARBA00023125"/>
    </source>
</evidence>
<keyword evidence="2 4" id="KW-0238">DNA-binding</keyword>
<dbReference type="Proteomes" id="UP000659223">
    <property type="component" value="Unassembled WGS sequence"/>
</dbReference>
<dbReference type="InterPro" id="IPR001647">
    <property type="entry name" value="HTH_TetR"/>
</dbReference>